<dbReference type="CDD" id="cd00615">
    <property type="entry name" value="Orn_deC_like"/>
    <property type="match status" value="1"/>
</dbReference>
<evidence type="ECO:0000259" key="14">
    <source>
        <dbReference type="Pfam" id="PF01276"/>
    </source>
</evidence>
<evidence type="ECO:0000256" key="6">
    <source>
        <dbReference type="ARBA" id="ARBA00022503"/>
    </source>
</evidence>
<evidence type="ECO:0000259" key="15">
    <source>
        <dbReference type="Pfam" id="PF03711"/>
    </source>
</evidence>
<gene>
    <name evidence="16" type="ORF">PM10SUCC1_22500</name>
</gene>
<evidence type="ECO:0000256" key="3">
    <source>
        <dbReference type="ARBA" id="ARBA00005098"/>
    </source>
</evidence>
<comment type="pathway">
    <text evidence="3">Nitrogen metabolism; urea cycle; L-ornithine and urea from L-arginine: step 1/1.</text>
</comment>
<dbReference type="Gene3D" id="3.40.800.10">
    <property type="entry name" value="Ureohydrolase domain"/>
    <property type="match status" value="1"/>
</dbReference>
<dbReference type="InterPro" id="IPR052357">
    <property type="entry name" value="Orn_Lys_Arg_decarboxylase-I"/>
</dbReference>
<accession>A0A9W6GN37</accession>
<dbReference type="SUPFAM" id="SSF55904">
    <property type="entry name" value="Ornithine decarboxylase C-terminal domain"/>
    <property type="match status" value="1"/>
</dbReference>
<dbReference type="AlphaFoldDB" id="A0A9W6GN37"/>
<organism evidence="16 17">
    <name type="scientific">Propionigenium maris DSM 9537</name>
    <dbReference type="NCBI Taxonomy" id="1123000"/>
    <lineage>
        <taxon>Bacteria</taxon>
        <taxon>Fusobacteriati</taxon>
        <taxon>Fusobacteriota</taxon>
        <taxon>Fusobacteriia</taxon>
        <taxon>Fusobacteriales</taxon>
        <taxon>Fusobacteriaceae</taxon>
        <taxon>Propionigenium</taxon>
    </lineage>
</organism>
<dbReference type="EC" id="3.5.3.1" evidence="5"/>
<dbReference type="RefSeq" id="WP_281836067.1">
    <property type="nucleotide sequence ID" value="NZ_BSDY01000010.1"/>
</dbReference>
<dbReference type="GO" id="GO:0046872">
    <property type="term" value="F:metal ion binding"/>
    <property type="evidence" value="ECO:0007669"/>
    <property type="project" value="UniProtKB-KW"/>
</dbReference>
<keyword evidence="7" id="KW-0479">Metal-binding</keyword>
<keyword evidence="12" id="KW-0456">Lyase</keyword>
<dbReference type="GO" id="GO:0006525">
    <property type="term" value="P:arginine metabolic process"/>
    <property type="evidence" value="ECO:0007669"/>
    <property type="project" value="UniProtKB-KW"/>
</dbReference>
<dbReference type="GO" id="GO:0004053">
    <property type="term" value="F:arginase activity"/>
    <property type="evidence" value="ECO:0007669"/>
    <property type="project" value="UniProtKB-EC"/>
</dbReference>
<dbReference type="InterPro" id="IPR000310">
    <property type="entry name" value="Orn/Lys/Arg_deCO2ase_major_dom"/>
</dbReference>
<evidence type="ECO:0000256" key="4">
    <source>
        <dbReference type="ARBA" id="ARBA00010671"/>
    </source>
</evidence>
<evidence type="ECO:0000256" key="12">
    <source>
        <dbReference type="ARBA" id="ARBA00023239"/>
    </source>
</evidence>
<feature type="domain" description="Orn/Lys/Arg decarboxylase C-terminal" evidence="15">
    <location>
        <begin position="423"/>
        <end position="474"/>
    </location>
</feature>
<dbReference type="Pfam" id="PF01276">
    <property type="entry name" value="OKR_DC_1"/>
    <property type="match status" value="1"/>
</dbReference>
<dbReference type="GO" id="GO:0016831">
    <property type="term" value="F:carboxy-lyase activity"/>
    <property type="evidence" value="ECO:0007669"/>
    <property type="project" value="UniProtKB-KW"/>
</dbReference>
<dbReference type="InterPro" id="IPR008286">
    <property type="entry name" value="Prn/Lys/Arg_de-COase_C"/>
</dbReference>
<comment type="similarity">
    <text evidence="4">Belongs to the Orn/Lys/Arg decarboxylase class-I family.</text>
</comment>
<dbReference type="InterPro" id="IPR015424">
    <property type="entry name" value="PyrdxlP-dep_Trfase"/>
</dbReference>
<evidence type="ECO:0000256" key="2">
    <source>
        <dbReference type="ARBA" id="ARBA00001936"/>
    </source>
</evidence>
<dbReference type="InterPro" id="IPR023696">
    <property type="entry name" value="Ureohydrolase_dom_sf"/>
</dbReference>
<dbReference type="SUPFAM" id="SSF52768">
    <property type="entry name" value="Arginase/deacetylase"/>
    <property type="match status" value="1"/>
</dbReference>
<dbReference type="PANTHER" id="PTHR43277:SF4">
    <property type="entry name" value="ARGININE DECARBOXYLASE"/>
    <property type="match status" value="1"/>
</dbReference>
<evidence type="ECO:0000256" key="7">
    <source>
        <dbReference type="ARBA" id="ARBA00022723"/>
    </source>
</evidence>
<evidence type="ECO:0000256" key="1">
    <source>
        <dbReference type="ARBA" id="ARBA00001933"/>
    </source>
</evidence>
<dbReference type="Pfam" id="PF00491">
    <property type="entry name" value="Arginase"/>
    <property type="match status" value="1"/>
</dbReference>
<comment type="similarity">
    <text evidence="13">Belongs to the arginase family.</text>
</comment>
<dbReference type="PANTHER" id="PTHR43277">
    <property type="entry name" value="ARGININE DECARBOXYLASE"/>
    <property type="match status" value="1"/>
</dbReference>
<dbReference type="InterPro" id="IPR020855">
    <property type="entry name" value="Ureohydrolase_Mn_BS"/>
</dbReference>
<dbReference type="InterPro" id="IPR015421">
    <property type="entry name" value="PyrdxlP-dep_Trfase_major"/>
</dbReference>
<dbReference type="Pfam" id="PF03711">
    <property type="entry name" value="OKR_DC_1_C"/>
    <property type="match status" value="1"/>
</dbReference>
<keyword evidence="11" id="KW-0464">Manganese</keyword>
<dbReference type="InterPro" id="IPR006035">
    <property type="entry name" value="Ureohydrolase"/>
</dbReference>
<dbReference type="EMBL" id="BSDY01000010">
    <property type="protein sequence ID" value="GLI56736.1"/>
    <property type="molecule type" value="Genomic_DNA"/>
</dbReference>
<dbReference type="SUPFAM" id="SSF53383">
    <property type="entry name" value="PLP-dependent transferases"/>
    <property type="match status" value="1"/>
</dbReference>
<evidence type="ECO:0000256" key="9">
    <source>
        <dbReference type="ARBA" id="ARBA00022801"/>
    </source>
</evidence>
<dbReference type="InterPro" id="IPR036633">
    <property type="entry name" value="Prn/Lys/Arg_de-COase_C_sf"/>
</dbReference>
<evidence type="ECO:0000256" key="8">
    <source>
        <dbReference type="ARBA" id="ARBA00022793"/>
    </source>
</evidence>
<dbReference type="Gene3D" id="3.90.100.10">
    <property type="entry name" value="Orn/Lys/Arg decarboxylase, C-terminal domain"/>
    <property type="match status" value="1"/>
</dbReference>
<keyword evidence="10" id="KW-0663">Pyridoxal phosphate</keyword>
<proteinExistence type="inferred from homology"/>
<comment type="caution">
    <text evidence="16">The sequence shown here is derived from an EMBL/GenBank/DDBJ whole genome shotgun (WGS) entry which is preliminary data.</text>
</comment>
<dbReference type="CDD" id="cd09989">
    <property type="entry name" value="Arginase"/>
    <property type="match status" value="1"/>
</dbReference>
<dbReference type="PROSITE" id="PS51409">
    <property type="entry name" value="ARGINASE_2"/>
    <property type="match status" value="1"/>
</dbReference>
<sequence length="778" mass="86176">MYRLNQKETPIFSVLKDVYVARNVIPFHVPGHKQGAGIEKEFYEFMGANPFKIDVTIFEMVDGLHNPKTHIKRALELAADAYGAKESFFCVNGTSGGIQAMIMSVVKAGDKILVPRNTHKSVNASVILSGAQPVYMEPEIDMENGIAHGIAPETVEKTLRENPDASAVLIINPTYYGVATDLRKIVKVVHDYDIPLLVDEAHGPHLKFSEKLPVSAMEAGADACAQSTHKIIGAMTQGSILHIQGDRISGSRVRQVLSLLQTTSPSYILLASLDCARKQIALEGRDLIQKSIERADYLREEINKVSGFKSFGREVLDGRGRYSFDPTKVTISARELGYTGYQLERILVDRYNIQVELSDFYNVLLVTTYGDTDESIASVISAIKNISAEMKHREDIPAFKDMPEIPEMVQIPRESFFSRKTRKHLKDAIGNISGEFIMAYPPGIPIICPGERISEEIIDYVEDLKNAGLSVQGLEDANIENINVIEEENAVYIHVEKMQNFILGVPFNLGAAVTGPEFAIDYLFGEYPELKNTIEVINPLREEEDLLDIKRKFINSVTATGKVVSQRVRELVSDGYRPIVIGGDHSISLGSVSGVLAEKDAGVIWIDAHGDLNTTETSPSGNIHGMVLAALMGHGDTKLTRLNKGKFLKPEKVLLFGARDLDPGEQKFIEANNVNVITYNEIREQGLEASLEKAREILQVEELHISFDLDSVDPQYSPGVSVPVEGGFNKEEILEIFSALFEYYKITSVDLMELNPLTDKDGISVDFAKELIDFLNGI</sequence>
<dbReference type="PROSITE" id="PS01053">
    <property type="entry name" value="ARGINASE_1"/>
    <property type="match status" value="1"/>
</dbReference>
<evidence type="ECO:0000313" key="16">
    <source>
        <dbReference type="EMBL" id="GLI56736.1"/>
    </source>
</evidence>
<comment type="cofactor">
    <cofactor evidence="2">
        <name>Mn(2+)</name>
        <dbReference type="ChEBI" id="CHEBI:29035"/>
    </cofactor>
</comment>
<keyword evidence="9" id="KW-0378">Hydrolase</keyword>
<feature type="domain" description="Orn/Lys/Arg decarboxylases family 1 pyridoxal-P attachment site" evidence="14">
    <location>
        <begin position="9"/>
        <end position="373"/>
    </location>
</feature>
<keyword evidence="17" id="KW-1185">Reference proteome</keyword>
<dbReference type="Proteomes" id="UP001144471">
    <property type="component" value="Unassembled WGS sequence"/>
</dbReference>
<evidence type="ECO:0000256" key="11">
    <source>
        <dbReference type="ARBA" id="ARBA00023211"/>
    </source>
</evidence>
<evidence type="ECO:0000313" key="17">
    <source>
        <dbReference type="Proteomes" id="UP001144471"/>
    </source>
</evidence>
<name>A0A9W6GN37_9FUSO</name>
<keyword evidence="8" id="KW-0210">Decarboxylase</keyword>
<evidence type="ECO:0000256" key="10">
    <source>
        <dbReference type="ARBA" id="ARBA00022898"/>
    </source>
</evidence>
<reference evidence="16" key="1">
    <citation type="submission" date="2022-12" db="EMBL/GenBank/DDBJ databases">
        <title>Reference genome sequencing for broad-spectrum identification of bacterial and archaeal isolates by mass spectrometry.</title>
        <authorList>
            <person name="Sekiguchi Y."/>
            <person name="Tourlousse D.M."/>
        </authorList>
    </citation>
    <scope>NUCLEOTIDE SEQUENCE</scope>
    <source>
        <strain evidence="16">10succ1</strain>
    </source>
</reference>
<dbReference type="Gene3D" id="3.40.640.10">
    <property type="entry name" value="Type I PLP-dependent aspartate aminotransferase-like (Major domain)"/>
    <property type="match status" value="1"/>
</dbReference>
<dbReference type="InterPro" id="IPR014033">
    <property type="entry name" value="Arginase"/>
</dbReference>
<comment type="cofactor">
    <cofactor evidence="1">
        <name>pyridoxal 5'-phosphate</name>
        <dbReference type="ChEBI" id="CHEBI:597326"/>
    </cofactor>
</comment>
<protein>
    <recommendedName>
        <fullName evidence="5">arginase</fullName>
        <ecNumber evidence="5">3.5.3.1</ecNumber>
    </recommendedName>
</protein>
<keyword evidence="6" id="KW-0056">Arginine metabolism</keyword>
<dbReference type="PRINTS" id="PR00116">
    <property type="entry name" value="ARGINASE"/>
</dbReference>
<evidence type="ECO:0000256" key="13">
    <source>
        <dbReference type="PROSITE-ProRule" id="PRU00742"/>
    </source>
</evidence>
<evidence type="ECO:0000256" key="5">
    <source>
        <dbReference type="ARBA" id="ARBA00012168"/>
    </source>
</evidence>